<dbReference type="GO" id="GO:0051707">
    <property type="term" value="P:response to other organism"/>
    <property type="evidence" value="ECO:0007669"/>
    <property type="project" value="UniProtKB-ARBA"/>
</dbReference>
<evidence type="ECO:0008006" key="4">
    <source>
        <dbReference type="Google" id="ProtNLM"/>
    </source>
</evidence>
<dbReference type="InterPro" id="IPR036574">
    <property type="entry name" value="Scorpion_toxin-like_sf"/>
</dbReference>
<feature type="chain" id="PRO_5035843421" description="Defensin" evidence="1">
    <location>
        <begin position="24"/>
        <end position="70"/>
    </location>
</feature>
<sequence length="70" mass="7483">MKTSSAIFVLGMIVACAIISTDAACPGSKFFKGACNALTQDCNYHCTAIEHATSGQCVYKFPSYRCTCCK</sequence>
<comment type="caution">
    <text evidence="2">The sequence shown here is derived from an EMBL/GenBank/DDBJ whole genome shotgun (WGS) entry which is preliminary data.</text>
</comment>
<gene>
    <name evidence="2" type="ORF">APLA_LOCUS84</name>
</gene>
<dbReference type="AlphaFoldDB" id="A0A8S0YLC3"/>
<protein>
    <recommendedName>
        <fullName evidence="4">Defensin</fullName>
    </recommendedName>
</protein>
<dbReference type="EMBL" id="CADEBC010000014">
    <property type="protein sequence ID" value="CAB3219818.1"/>
    <property type="molecule type" value="Genomic_DNA"/>
</dbReference>
<evidence type="ECO:0000313" key="3">
    <source>
        <dbReference type="Proteomes" id="UP000494106"/>
    </source>
</evidence>
<accession>A0A8S0YLC3</accession>
<dbReference type="Gene3D" id="3.30.30.10">
    <property type="entry name" value="Knottin, scorpion toxin-like"/>
    <property type="match status" value="1"/>
</dbReference>
<proteinExistence type="predicted"/>
<organism evidence="2 3">
    <name type="scientific">Arctia plantaginis</name>
    <name type="common">Wood tiger moth</name>
    <name type="synonym">Phalaena plantaginis</name>
    <dbReference type="NCBI Taxonomy" id="874455"/>
    <lineage>
        <taxon>Eukaryota</taxon>
        <taxon>Metazoa</taxon>
        <taxon>Ecdysozoa</taxon>
        <taxon>Arthropoda</taxon>
        <taxon>Hexapoda</taxon>
        <taxon>Insecta</taxon>
        <taxon>Pterygota</taxon>
        <taxon>Neoptera</taxon>
        <taxon>Endopterygota</taxon>
        <taxon>Lepidoptera</taxon>
        <taxon>Glossata</taxon>
        <taxon>Ditrysia</taxon>
        <taxon>Noctuoidea</taxon>
        <taxon>Erebidae</taxon>
        <taxon>Arctiinae</taxon>
        <taxon>Arctia</taxon>
    </lineage>
</organism>
<keyword evidence="1" id="KW-0732">Signal</keyword>
<reference evidence="2 3" key="1">
    <citation type="submission" date="2020-04" db="EMBL/GenBank/DDBJ databases">
        <authorList>
            <person name="Wallbank WR R."/>
            <person name="Pardo Diaz C."/>
            <person name="Kozak K."/>
            <person name="Martin S."/>
            <person name="Jiggins C."/>
            <person name="Moest M."/>
            <person name="Warren A I."/>
            <person name="Byers J.R.P. K."/>
            <person name="Montejo-Kovacevich G."/>
            <person name="Yen C E."/>
        </authorList>
    </citation>
    <scope>NUCLEOTIDE SEQUENCE [LARGE SCALE GENOMIC DNA]</scope>
</reference>
<feature type="signal peptide" evidence="1">
    <location>
        <begin position="1"/>
        <end position="23"/>
    </location>
</feature>
<dbReference type="SUPFAM" id="SSF57095">
    <property type="entry name" value="Scorpion toxin-like"/>
    <property type="match status" value="1"/>
</dbReference>
<keyword evidence="3" id="KW-1185">Reference proteome</keyword>
<evidence type="ECO:0000256" key="1">
    <source>
        <dbReference type="SAM" id="SignalP"/>
    </source>
</evidence>
<dbReference type="PROSITE" id="PS51257">
    <property type="entry name" value="PROKAR_LIPOPROTEIN"/>
    <property type="match status" value="1"/>
</dbReference>
<evidence type="ECO:0000313" key="2">
    <source>
        <dbReference type="EMBL" id="CAB3219818.1"/>
    </source>
</evidence>
<name>A0A8S0YLC3_ARCPL</name>
<dbReference type="Proteomes" id="UP000494106">
    <property type="component" value="Unassembled WGS sequence"/>
</dbReference>
<dbReference type="OrthoDB" id="7334347at2759"/>